<dbReference type="Proteomes" id="UP001280581">
    <property type="component" value="Unassembled WGS sequence"/>
</dbReference>
<organism evidence="2 3">
    <name type="scientific">Pseudopithomyces chartarum</name>
    <dbReference type="NCBI Taxonomy" id="1892770"/>
    <lineage>
        <taxon>Eukaryota</taxon>
        <taxon>Fungi</taxon>
        <taxon>Dikarya</taxon>
        <taxon>Ascomycota</taxon>
        <taxon>Pezizomycotina</taxon>
        <taxon>Dothideomycetes</taxon>
        <taxon>Pleosporomycetidae</taxon>
        <taxon>Pleosporales</taxon>
        <taxon>Massarineae</taxon>
        <taxon>Didymosphaeriaceae</taxon>
        <taxon>Pseudopithomyces</taxon>
    </lineage>
</organism>
<proteinExistence type="predicted"/>
<comment type="caution">
    <text evidence="2">The sequence shown here is derived from an EMBL/GenBank/DDBJ whole genome shotgun (WGS) entry which is preliminary data.</text>
</comment>
<evidence type="ECO:0000256" key="1">
    <source>
        <dbReference type="SAM" id="MobiDB-lite"/>
    </source>
</evidence>
<evidence type="ECO:0000313" key="2">
    <source>
        <dbReference type="EMBL" id="KAK3201575.1"/>
    </source>
</evidence>
<keyword evidence="3" id="KW-1185">Reference proteome</keyword>
<protein>
    <submittedName>
        <fullName evidence="2">Uncharacterized protein</fullName>
    </submittedName>
</protein>
<dbReference type="AlphaFoldDB" id="A0AAN6RDV2"/>
<feature type="region of interest" description="Disordered" evidence="1">
    <location>
        <begin position="450"/>
        <end position="486"/>
    </location>
</feature>
<evidence type="ECO:0000313" key="3">
    <source>
        <dbReference type="Proteomes" id="UP001280581"/>
    </source>
</evidence>
<gene>
    <name evidence="2" type="ORF">GRF29_185g1390340</name>
</gene>
<accession>A0AAN6RDV2</accession>
<feature type="compositionally biased region" description="Polar residues" evidence="1">
    <location>
        <begin position="164"/>
        <end position="174"/>
    </location>
</feature>
<reference evidence="2 3" key="1">
    <citation type="submission" date="2021-02" db="EMBL/GenBank/DDBJ databases">
        <title>Genome assembly of Pseudopithomyces chartarum.</title>
        <authorList>
            <person name="Jauregui R."/>
            <person name="Singh J."/>
            <person name="Voisey C."/>
        </authorList>
    </citation>
    <scope>NUCLEOTIDE SEQUENCE [LARGE SCALE GENOMIC DNA]</scope>
    <source>
        <strain evidence="2 3">AGR01</strain>
    </source>
</reference>
<feature type="compositionally biased region" description="Basic and acidic residues" evidence="1">
    <location>
        <begin position="450"/>
        <end position="460"/>
    </location>
</feature>
<sequence>MSSIQFIVDPLAVHVNDEQVKIILDVASANIVAKITITGLAEKLQEILDNLRQAMKSPEDSRDGAQFILYDHCQLENRIVSDWNATHLKEGTIPNDAGHLPREERNYPLFHAAHDTSLMWGFLFEWIQDDGTDDDNASIEFKAFNHKISISSGLGRLQLIASERNPSSSQSNAAIQGASRPHKRQSKGSADAPSPNVPFPSTTANFTIIEILCFFPGWTTSRNVINRILSNGGSLTVVARILKEYRDMSSSVTGLRNTLLKRFNRHMRVVYGEDWIPRTHQAPSGHDQSNIDVSGFQTVVQYEPSVKSIGPIQSVVFKGLANNISKFPSGSGALDLTRCVEYTIAHPDEKWKFPEDYEKLLKHIGGPKIPVHDNLDDAIFRRHGGIQDFETNDQDQSQGPSLFMVNNEKHQELDDGMVLDDRLGSQNDTVPSAPLTSTLGIRKHRRSSRLQEHVYSFKDGSEDDDDISSDGSEYNDDKPFTKKQRR</sequence>
<dbReference type="EMBL" id="WVTA01000016">
    <property type="protein sequence ID" value="KAK3201575.1"/>
    <property type="molecule type" value="Genomic_DNA"/>
</dbReference>
<name>A0AAN6RDV2_9PLEO</name>
<feature type="region of interest" description="Disordered" evidence="1">
    <location>
        <begin position="164"/>
        <end position="198"/>
    </location>
</feature>